<dbReference type="AlphaFoldDB" id="A0A0E9S349"/>
<reference evidence="1" key="1">
    <citation type="submission" date="2014-11" db="EMBL/GenBank/DDBJ databases">
        <authorList>
            <person name="Amaro Gonzalez C."/>
        </authorList>
    </citation>
    <scope>NUCLEOTIDE SEQUENCE</scope>
</reference>
<reference evidence="1" key="2">
    <citation type="journal article" date="2015" name="Fish Shellfish Immunol.">
        <title>Early steps in the European eel (Anguilla anguilla)-Vibrio vulnificus interaction in the gills: Role of the RtxA13 toxin.</title>
        <authorList>
            <person name="Callol A."/>
            <person name="Pajuelo D."/>
            <person name="Ebbesson L."/>
            <person name="Teles M."/>
            <person name="MacKenzie S."/>
            <person name="Amaro C."/>
        </authorList>
    </citation>
    <scope>NUCLEOTIDE SEQUENCE</scope>
</reference>
<dbReference type="EMBL" id="GBXM01072856">
    <property type="protein sequence ID" value="JAH35721.1"/>
    <property type="molecule type" value="Transcribed_RNA"/>
</dbReference>
<proteinExistence type="predicted"/>
<name>A0A0E9S349_ANGAN</name>
<organism evidence="1">
    <name type="scientific">Anguilla anguilla</name>
    <name type="common">European freshwater eel</name>
    <name type="synonym">Muraena anguilla</name>
    <dbReference type="NCBI Taxonomy" id="7936"/>
    <lineage>
        <taxon>Eukaryota</taxon>
        <taxon>Metazoa</taxon>
        <taxon>Chordata</taxon>
        <taxon>Craniata</taxon>
        <taxon>Vertebrata</taxon>
        <taxon>Euteleostomi</taxon>
        <taxon>Actinopterygii</taxon>
        <taxon>Neopterygii</taxon>
        <taxon>Teleostei</taxon>
        <taxon>Anguilliformes</taxon>
        <taxon>Anguillidae</taxon>
        <taxon>Anguilla</taxon>
    </lineage>
</organism>
<sequence>MQRINYPTGFNKSISYLTDVSSRGQQIHKKCFVYVPTSY</sequence>
<evidence type="ECO:0000313" key="1">
    <source>
        <dbReference type="EMBL" id="JAH35721.1"/>
    </source>
</evidence>
<protein>
    <submittedName>
        <fullName evidence="1">Uncharacterized protein</fullName>
    </submittedName>
</protein>
<accession>A0A0E9S349</accession>